<dbReference type="GO" id="GO:0020037">
    <property type="term" value="F:heme binding"/>
    <property type="evidence" value="ECO:0007669"/>
    <property type="project" value="TreeGrafter"/>
</dbReference>
<comment type="similarity">
    <text evidence="11">Belongs to the cytochrome b561 family.</text>
</comment>
<feature type="transmembrane region" description="Helical" evidence="12">
    <location>
        <begin position="12"/>
        <end position="34"/>
    </location>
</feature>
<keyword evidence="10 12" id="KW-0472">Membrane</keyword>
<evidence type="ECO:0000256" key="1">
    <source>
        <dbReference type="ARBA" id="ARBA00004651"/>
    </source>
</evidence>
<dbReference type="Pfam" id="PF01292">
    <property type="entry name" value="Ni_hydr_CYTB"/>
    <property type="match status" value="1"/>
</dbReference>
<dbReference type="GO" id="GO:0009055">
    <property type="term" value="F:electron transfer activity"/>
    <property type="evidence" value="ECO:0007669"/>
    <property type="project" value="InterPro"/>
</dbReference>
<proteinExistence type="inferred from homology"/>
<dbReference type="InterPro" id="IPR016174">
    <property type="entry name" value="Di-haem_cyt_TM"/>
</dbReference>
<dbReference type="GO" id="GO:0022904">
    <property type="term" value="P:respiratory electron transport chain"/>
    <property type="evidence" value="ECO:0007669"/>
    <property type="project" value="InterPro"/>
</dbReference>
<evidence type="ECO:0000256" key="2">
    <source>
        <dbReference type="ARBA" id="ARBA00022448"/>
    </source>
</evidence>
<comment type="subcellular location">
    <subcellularLocation>
        <location evidence="1">Cell membrane</location>
        <topology evidence="1">Multi-pass membrane protein</topology>
    </subcellularLocation>
</comment>
<evidence type="ECO:0000256" key="9">
    <source>
        <dbReference type="ARBA" id="ARBA00023004"/>
    </source>
</evidence>
<keyword evidence="9" id="KW-0408">Iron</keyword>
<dbReference type="InterPro" id="IPR052168">
    <property type="entry name" value="Cytochrome_b561_oxidase"/>
</dbReference>
<dbReference type="EMBL" id="LAZR01002206">
    <property type="protein sequence ID" value="KKN33092.1"/>
    <property type="molecule type" value="Genomic_DNA"/>
</dbReference>
<evidence type="ECO:0000256" key="6">
    <source>
        <dbReference type="ARBA" id="ARBA00022723"/>
    </source>
</evidence>
<dbReference type="InterPro" id="IPR011577">
    <property type="entry name" value="Cyt_b561_bac/Ni-Hgenase"/>
</dbReference>
<keyword evidence="6" id="KW-0479">Metal-binding</keyword>
<keyword evidence="4" id="KW-0349">Heme</keyword>
<dbReference type="SUPFAM" id="SSF81342">
    <property type="entry name" value="Transmembrane di-heme cytochromes"/>
    <property type="match status" value="1"/>
</dbReference>
<protein>
    <recommendedName>
        <fullName evidence="13">Cytochrome b561 bacterial/Ni-hydrogenase domain-containing protein</fullName>
    </recommendedName>
</protein>
<evidence type="ECO:0000256" key="3">
    <source>
        <dbReference type="ARBA" id="ARBA00022475"/>
    </source>
</evidence>
<dbReference type="GO" id="GO:0005886">
    <property type="term" value="C:plasma membrane"/>
    <property type="evidence" value="ECO:0007669"/>
    <property type="project" value="UniProtKB-SubCell"/>
</dbReference>
<keyword evidence="7" id="KW-0249">Electron transport</keyword>
<gene>
    <name evidence="14" type="ORF">LCGC14_0807280</name>
</gene>
<organism evidence="14">
    <name type="scientific">marine sediment metagenome</name>
    <dbReference type="NCBI Taxonomy" id="412755"/>
    <lineage>
        <taxon>unclassified sequences</taxon>
        <taxon>metagenomes</taxon>
        <taxon>ecological metagenomes</taxon>
    </lineage>
</organism>
<evidence type="ECO:0000256" key="5">
    <source>
        <dbReference type="ARBA" id="ARBA00022692"/>
    </source>
</evidence>
<keyword evidence="8 12" id="KW-1133">Transmembrane helix</keyword>
<evidence type="ECO:0000256" key="8">
    <source>
        <dbReference type="ARBA" id="ARBA00022989"/>
    </source>
</evidence>
<sequence>MQLSNTPVSYGFVAIVLHWVAAVVVFGMFALGFWMVDLTYYSSWYQRAPDIHRAIGVLLFCLIVLRLFWRLFTASPDALANHKRWEVIGARFAHGLLYVLVFVALVSGYLISTADGSFVSVFGWIEVPSVTGQIKQLEDTAGLVHYWSTWSLVALALAHSAGALKHHFIDRDNTLRRMFVPQRQEK</sequence>
<evidence type="ECO:0000259" key="13">
    <source>
        <dbReference type="Pfam" id="PF01292"/>
    </source>
</evidence>
<evidence type="ECO:0000256" key="10">
    <source>
        <dbReference type="ARBA" id="ARBA00023136"/>
    </source>
</evidence>
<keyword evidence="3" id="KW-1003">Cell membrane</keyword>
<keyword evidence="2" id="KW-0813">Transport</keyword>
<comment type="caution">
    <text evidence="14">The sequence shown here is derived from an EMBL/GenBank/DDBJ whole genome shotgun (WGS) entry which is preliminary data.</text>
</comment>
<dbReference type="PANTHER" id="PTHR30529">
    <property type="entry name" value="CYTOCHROME B561"/>
    <property type="match status" value="1"/>
</dbReference>
<keyword evidence="5 12" id="KW-0812">Transmembrane</keyword>
<reference evidence="14" key="1">
    <citation type="journal article" date="2015" name="Nature">
        <title>Complex archaea that bridge the gap between prokaryotes and eukaryotes.</title>
        <authorList>
            <person name="Spang A."/>
            <person name="Saw J.H."/>
            <person name="Jorgensen S.L."/>
            <person name="Zaremba-Niedzwiedzka K."/>
            <person name="Martijn J."/>
            <person name="Lind A.E."/>
            <person name="van Eijk R."/>
            <person name="Schleper C."/>
            <person name="Guy L."/>
            <person name="Ettema T.J."/>
        </authorList>
    </citation>
    <scope>NUCLEOTIDE SEQUENCE</scope>
</reference>
<feature type="domain" description="Cytochrome b561 bacterial/Ni-hydrogenase" evidence="13">
    <location>
        <begin position="10"/>
        <end position="179"/>
    </location>
</feature>
<feature type="transmembrane region" description="Helical" evidence="12">
    <location>
        <begin position="92"/>
        <end position="111"/>
    </location>
</feature>
<name>A0A0F9Q7U8_9ZZZZ</name>
<dbReference type="AlphaFoldDB" id="A0A0F9Q7U8"/>
<evidence type="ECO:0000256" key="12">
    <source>
        <dbReference type="SAM" id="Phobius"/>
    </source>
</evidence>
<evidence type="ECO:0000256" key="7">
    <source>
        <dbReference type="ARBA" id="ARBA00022982"/>
    </source>
</evidence>
<evidence type="ECO:0000256" key="4">
    <source>
        <dbReference type="ARBA" id="ARBA00022617"/>
    </source>
</evidence>
<evidence type="ECO:0000313" key="14">
    <source>
        <dbReference type="EMBL" id="KKN33092.1"/>
    </source>
</evidence>
<feature type="transmembrane region" description="Helical" evidence="12">
    <location>
        <begin position="54"/>
        <end position="72"/>
    </location>
</feature>
<dbReference type="GO" id="GO:0046872">
    <property type="term" value="F:metal ion binding"/>
    <property type="evidence" value="ECO:0007669"/>
    <property type="project" value="UniProtKB-KW"/>
</dbReference>
<dbReference type="Gene3D" id="1.20.950.20">
    <property type="entry name" value="Transmembrane di-heme cytochromes, Chain C"/>
    <property type="match status" value="1"/>
</dbReference>
<accession>A0A0F9Q7U8</accession>
<dbReference type="PANTHER" id="PTHR30529:SF1">
    <property type="entry name" value="CYTOCHROME B561 HOMOLOG 2"/>
    <property type="match status" value="1"/>
</dbReference>
<feature type="transmembrane region" description="Helical" evidence="12">
    <location>
        <begin position="147"/>
        <end position="168"/>
    </location>
</feature>
<evidence type="ECO:0000256" key="11">
    <source>
        <dbReference type="ARBA" id="ARBA00037975"/>
    </source>
</evidence>